<accession>A0A1E5W165</accession>
<organism evidence="2 3">
    <name type="scientific">Dichanthelium oligosanthes</name>
    <dbReference type="NCBI Taxonomy" id="888268"/>
    <lineage>
        <taxon>Eukaryota</taxon>
        <taxon>Viridiplantae</taxon>
        <taxon>Streptophyta</taxon>
        <taxon>Embryophyta</taxon>
        <taxon>Tracheophyta</taxon>
        <taxon>Spermatophyta</taxon>
        <taxon>Magnoliopsida</taxon>
        <taxon>Liliopsida</taxon>
        <taxon>Poales</taxon>
        <taxon>Poaceae</taxon>
        <taxon>PACMAD clade</taxon>
        <taxon>Panicoideae</taxon>
        <taxon>Panicodae</taxon>
        <taxon>Paniceae</taxon>
        <taxon>Dichantheliinae</taxon>
        <taxon>Dichanthelium</taxon>
    </lineage>
</organism>
<protein>
    <submittedName>
        <fullName evidence="2">Uncharacterized protein</fullName>
    </submittedName>
</protein>
<feature type="region of interest" description="Disordered" evidence="1">
    <location>
        <begin position="1"/>
        <end position="29"/>
    </location>
</feature>
<comment type="caution">
    <text evidence="2">The sequence shown here is derived from an EMBL/GenBank/DDBJ whole genome shotgun (WGS) entry which is preliminary data.</text>
</comment>
<dbReference type="AlphaFoldDB" id="A0A1E5W165"/>
<evidence type="ECO:0000313" key="3">
    <source>
        <dbReference type="Proteomes" id="UP000095767"/>
    </source>
</evidence>
<sequence>LNLESPNPTMLRRTMMGNRYNTDEVSKKF</sequence>
<gene>
    <name evidence="2" type="ORF">BAE44_0007857</name>
</gene>
<evidence type="ECO:0000313" key="2">
    <source>
        <dbReference type="EMBL" id="OEL31124.1"/>
    </source>
</evidence>
<reference evidence="2 3" key="1">
    <citation type="submission" date="2016-09" db="EMBL/GenBank/DDBJ databases">
        <title>The draft genome of Dichanthelium oligosanthes: A C3 panicoid grass species.</title>
        <authorList>
            <person name="Studer A.J."/>
            <person name="Schnable J.C."/>
            <person name="Brutnell T.P."/>
        </authorList>
    </citation>
    <scope>NUCLEOTIDE SEQUENCE [LARGE SCALE GENOMIC DNA]</scope>
    <source>
        <strain evidence="3">cv. Kellogg 1175</strain>
        <tissue evidence="2">Leaf</tissue>
    </source>
</reference>
<dbReference type="EMBL" id="LWDX02024103">
    <property type="protein sequence ID" value="OEL31124.1"/>
    <property type="molecule type" value="Genomic_DNA"/>
</dbReference>
<evidence type="ECO:0000256" key="1">
    <source>
        <dbReference type="SAM" id="MobiDB-lite"/>
    </source>
</evidence>
<dbReference type="Proteomes" id="UP000095767">
    <property type="component" value="Unassembled WGS sequence"/>
</dbReference>
<name>A0A1E5W165_9POAL</name>
<feature type="non-terminal residue" evidence="2">
    <location>
        <position position="1"/>
    </location>
</feature>
<proteinExistence type="predicted"/>
<keyword evidence="3" id="KW-1185">Reference proteome</keyword>